<protein>
    <submittedName>
        <fullName evidence="3">Uncharacterized protein</fullName>
    </submittedName>
</protein>
<feature type="coiled-coil region" evidence="1">
    <location>
        <begin position="102"/>
        <end position="167"/>
    </location>
</feature>
<gene>
    <name evidence="3" type="ORF">B6N60_01610</name>
</gene>
<evidence type="ECO:0000313" key="4">
    <source>
        <dbReference type="Proteomes" id="UP000683511"/>
    </source>
</evidence>
<feature type="compositionally biased region" description="Polar residues" evidence="2">
    <location>
        <begin position="433"/>
        <end position="442"/>
    </location>
</feature>
<accession>A0A975T657</accession>
<dbReference type="Proteomes" id="UP000683511">
    <property type="component" value="Chromosome"/>
</dbReference>
<feature type="coiled-coil region" evidence="1">
    <location>
        <begin position="537"/>
        <end position="578"/>
    </location>
</feature>
<dbReference type="NCBIfam" id="NF038350">
    <property type="entry name" value="taxis_HmpF"/>
    <property type="match status" value="1"/>
</dbReference>
<dbReference type="RefSeq" id="WP_190607031.1">
    <property type="nucleotide sequence ID" value="NZ_CP021056.1"/>
</dbReference>
<feature type="coiled-coil region" evidence="1">
    <location>
        <begin position="262"/>
        <end position="317"/>
    </location>
</feature>
<dbReference type="InterPro" id="IPR047813">
    <property type="entry name" value="HmpF"/>
</dbReference>
<evidence type="ECO:0000256" key="1">
    <source>
        <dbReference type="SAM" id="Coils"/>
    </source>
</evidence>
<organism evidence="3 4">
    <name type="scientific">Richelia sinica FACHB-800</name>
    <dbReference type="NCBI Taxonomy" id="1357546"/>
    <lineage>
        <taxon>Bacteria</taxon>
        <taxon>Bacillati</taxon>
        <taxon>Cyanobacteriota</taxon>
        <taxon>Cyanophyceae</taxon>
        <taxon>Nostocales</taxon>
        <taxon>Nostocaceae</taxon>
        <taxon>Richelia</taxon>
    </lineage>
</organism>
<name>A0A975T657_9NOST</name>
<proteinExistence type="predicted"/>
<feature type="coiled-coil region" evidence="1">
    <location>
        <begin position="359"/>
        <end position="408"/>
    </location>
</feature>
<sequence>MLYLAEVQKQKGGLLSGGGKTELKLIACQRNDQNWTPVSDEMIVAEEASKLNDGALVLVELSPNRQVQRIQEAGRPLVNILQNFSRQVEKFKVKEEEIDQWKQSLMIQVQELNRREMDMEARFEQVKQIEEDFHRLEEQKKEAEQAKSEMQRLRAEVERNRQDLEGAWEHLRGEQRRLEELARSSPQGEVLNDEQCHELRELLNHLSSGAVPTETLQANLNVAWELLEKQQGNLNQNWQQLDIQRHLATQKQEEVERMGQTLRDTQHLYQQLQSSLEQQNSDLQINTSLRSSKQDCIRIITEQLKAEEDLYQQLQCLANPNKASNPQIDVEALEKISLEELQKIVHDLQENLGNHSSFVQDQEQELKYKQQTIDELKSKLQSASGDERTHLESELAEEQDLYQMLNETLVGQRRNLLERTRLLKQHQAILQRRSGQSETSDPGDSGVDLHPLLVQIENQKQQKTSELGKLEQEIKEIDGVIEKIQSLISSQSQELEVKKQEIAIIEENLVTMRISATEHSTKVNFYQEILQPIQDNLDSLQAQLQGLTESMLQIQELTNNQEQTINKIRQALQGLIQQPELLAS</sequence>
<dbReference type="KEGG" id="rsin:B6N60_01610"/>
<keyword evidence="4" id="KW-1185">Reference proteome</keyword>
<keyword evidence="1" id="KW-0175">Coiled coil</keyword>
<feature type="coiled-coil region" evidence="1">
    <location>
        <begin position="453"/>
        <end position="508"/>
    </location>
</feature>
<evidence type="ECO:0000256" key="2">
    <source>
        <dbReference type="SAM" id="MobiDB-lite"/>
    </source>
</evidence>
<dbReference type="AlphaFoldDB" id="A0A975T657"/>
<feature type="region of interest" description="Disordered" evidence="2">
    <location>
        <begin position="429"/>
        <end position="448"/>
    </location>
</feature>
<evidence type="ECO:0000313" key="3">
    <source>
        <dbReference type="EMBL" id="QXE22923.1"/>
    </source>
</evidence>
<reference evidence="3" key="1">
    <citation type="submission" date="2017-04" db="EMBL/GenBank/DDBJ databases">
        <title>Genome deletions in a multicellular cyanobacterial endosymbiont for morphological adaptation in marine diatoms.</title>
        <authorList>
            <person name="Wang Y."/>
            <person name="Gao H."/>
            <person name="Li R."/>
            <person name="Xu X."/>
        </authorList>
    </citation>
    <scope>NUCLEOTIDE SEQUENCE</scope>
    <source>
        <strain evidence="3">FACHB 800</strain>
    </source>
</reference>
<dbReference type="EMBL" id="CP021056">
    <property type="protein sequence ID" value="QXE22923.1"/>
    <property type="molecule type" value="Genomic_DNA"/>
</dbReference>